<dbReference type="Proteomes" id="UP000834106">
    <property type="component" value="Chromosome 9"/>
</dbReference>
<accession>A0AAD1ZHQ4</accession>
<comment type="similarity">
    <text evidence="1">Belongs to the multicopper oxidase family.</text>
</comment>
<reference evidence="3" key="1">
    <citation type="submission" date="2023-05" db="EMBL/GenBank/DDBJ databases">
        <authorList>
            <person name="Huff M."/>
        </authorList>
    </citation>
    <scope>NUCLEOTIDE SEQUENCE</scope>
</reference>
<dbReference type="GO" id="GO:0005886">
    <property type="term" value="C:plasma membrane"/>
    <property type="evidence" value="ECO:0007669"/>
    <property type="project" value="TreeGrafter"/>
</dbReference>
<organism evidence="3 4">
    <name type="scientific">Fraxinus pennsylvanica</name>
    <dbReference type="NCBI Taxonomy" id="56036"/>
    <lineage>
        <taxon>Eukaryota</taxon>
        <taxon>Viridiplantae</taxon>
        <taxon>Streptophyta</taxon>
        <taxon>Embryophyta</taxon>
        <taxon>Tracheophyta</taxon>
        <taxon>Spermatophyta</taxon>
        <taxon>Magnoliopsida</taxon>
        <taxon>eudicotyledons</taxon>
        <taxon>Gunneridae</taxon>
        <taxon>Pentapetalae</taxon>
        <taxon>asterids</taxon>
        <taxon>lamiids</taxon>
        <taxon>Lamiales</taxon>
        <taxon>Oleaceae</taxon>
        <taxon>Oleeae</taxon>
        <taxon>Fraxinus</taxon>
    </lineage>
</organism>
<proteinExistence type="inferred from homology"/>
<keyword evidence="4" id="KW-1185">Reference proteome</keyword>
<name>A0AAD1ZHQ4_9LAMI</name>
<dbReference type="Pfam" id="PF07732">
    <property type="entry name" value="Cu-oxidase_3"/>
    <property type="match status" value="1"/>
</dbReference>
<dbReference type="GO" id="GO:0016491">
    <property type="term" value="F:oxidoreductase activity"/>
    <property type="evidence" value="ECO:0007669"/>
    <property type="project" value="TreeGrafter"/>
</dbReference>
<dbReference type="SUPFAM" id="SSF49503">
    <property type="entry name" value="Cupredoxins"/>
    <property type="match status" value="1"/>
</dbReference>
<evidence type="ECO:0000256" key="1">
    <source>
        <dbReference type="ARBA" id="ARBA00010609"/>
    </source>
</evidence>
<gene>
    <name evidence="3" type="ORF">FPE_LOCUS14657</name>
</gene>
<evidence type="ECO:0000259" key="2">
    <source>
        <dbReference type="Pfam" id="PF07732"/>
    </source>
</evidence>
<sequence>MIYDDCVLIVLMKCKNGIQHRKNSCQDGVTGTNCPIPAGWNWTYQFQVKDQIGSFFYFSSLGFQRAAGGYGGIMVNNRDVIPVPFGMPDEDITLFISDWNLEKNIESGTSLGNPDGVLFNGLGPYRFDENLVPDGITYQIINVAPGISL</sequence>
<dbReference type="PANTHER" id="PTHR11709">
    <property type="entry name" value="MULTI-COPPER OXIDASE"/>
    <property type="match status" value="1"/>
</dbReference>
<evidence type="ECO:0000313" key="4">
    <source>
        <dbReference type="Proteomes" id="UP000834106"/>
    </source>
</evidence>
<feature type="domain" description="Plastocyanin-like" evidence="2">
    <location>
        <begin position="16"/>
        <end position="78"/>
    </location>
</feature>
<dbReference type="PANTHER" id="PTHR11709:SF58">
    <property type="entry name" value="SKU5 SIMILAR 3"/>
    <property type="match status" value="1"/>
</dbReference>
<dbReference type="AlphaFoldDB" id="A0AAD1ZHQ4"/>
<dbReference type="InterPro" id="IPR008972">
    <property type="entry name" value="Cupredoxin"/>
</dbReference>
<dbReference type="Gene3D" id="2.60.40.420">
    <property type="entry name" value="Cupredoxins - blue copper proteins"/>
    <property type="match status" value="1"/>
</dbReference>
<dbReference type="InterPro" id="IPR045087">
    <property type="entry name" value="Cu-oxidase_fam"/>
</dbReference>
<evidence type="ECO:0000313" key="3">
    <source>
        <dbReference type="EMBL" id="CAI9767227.1"/>
    </source>
</evidence>
<dbReference type="GO" id="GO:0005507">
    <property type="term" value="F:copper ion binding"/>
    <property type="evidence" value="ECO:0007669"/>
    <property type="project" value="InterPro"/>
</dbReference>
<protein>
    <recommendedName>
        <fullName evidence="2">Plastocyanin-like domain-containing protein</fullName>
    </recommendedName>
</protein>
<dbReference type="EMBL" id="OU503044">
    <property type="protein sequence ID" value="CAI9767227.1"/>
    <property type="molecule type" value="Genomic_DNA"/>
</dbReference>
<dbReference type="InterPro" id="IPR011707">
    <property type="entry name" value="Cu-oxidase-like_N"/>
</dbReference>